<evidence type="ECO:0000313" key="2">
    <source>
        <dbReference type="Proteomes" id="UP000050795"/>
    </source>
</evidence>
<feature type="transmembrane region" description="Helical" evidence="1">
    <location>
        <begin position="31"/>
        <end position="52"/>
    </location>
</feature>
<accession>A0AA85J3T7</accession>
<reference evidence="2" key="1">
    <citation type="submission" date="2022-06" db="EMBL/GenBank/DDBJ databases">
        <authorList>
            <person name="Berger JAMES D."/>
            <person name="Berger JAMES D."/>
        </authorList>
    </citation>
    <scope>NUCLEOTIDE SEQUENCE [LARGE SCALE GENOMIC DNA]</scope>
</reference>
<keyword evidence="2" id="KW-1185">Reference proteome</keyword>
<proteinExistence type="predicted"/>
<keyword evidence="1" id="KW-0472">Membrane</keyword>
<dbReference type="Proteomes" id="UP000050795">
    <property type="component" value="Unassembled WGS sequence"/>
</dbReference>
<keyword evidence="1" id="KW-1133">Transmembrane helix</keyword>
<organism evidence="2 3">
    <name type="scientific">Trichobilharzia regenti</name>
    <name type="common">Nasal bird schistosome</name>
    <dbReference type="NCBI Taxonomy" id="157069"/>
    <lineage>
        <taxon>Eukaryota</taxon>
        <taxon>Metazoa</taxon>
        <taxon>Spiralia</taxon>
        <taxon>Lophotrochozoa</taxon>
        <taxon>Platyhelminthes</taxon>
        <taxon>Trematoda</taxon>
        <taxon>Digenea</taxon>
        <taxon>Strigeidida</taxon>
        <taxon>Schistosomatoidea</taxon>
        <taxon>Schistosomatidae</taxon>
        <taxon>Trichobilharzia</taxon>
    </lineage>
</organism>
<evidence type="ECO:0000256" key="1">
    <source>
        <dbReference type="SAM" id="Phobius"/>
    </source>
</evidence>
<reference evidence="3 4" key="2">
    <citation type="submission" date="2023-11" db="UniProtKB">
        <authorList>
            <consortium name="WormBaseParasite"/>
        </authorList>
    </citation>
    <scope>IDENTIFICATION</scope>
</reference>
<dbReference type="WBParaSite" id="TREG1_128690.1">
    <property type="protein sequence ID" value="TREG1_128690.1"/>
    <property type="gene ID" value="TREG1_128690"/>
</dbReference>
<evidence type="ECO:0000313" key="3">
    <source>
        <dbReference type="WBParaSite" id="TREG1_128690.1"/>
    </source>
</evidence>
<keyword evidence="1" id="KW-0812">Transmembrane</keyword>
<dbReference type="AlphaFoldDB" id="A0AA85J3T7"/>
<dbReference type="WBParaSite" id="TREG1_128690.2">
    <property type="protein sequence ID" value="TREG1_128690.2"/>
    <property type="gene ID" value="TREG1_128690"/>
</dbReference>
<name>A0AA85J3T7_TRIRE</name>
<evidence type="ECO:0000313" key="4">
    <source>
        <dbReference type="WBParaSite" id="TREG1_128690.2"/>
    </source>
</evidence>
<sequence length="144" mass="15545">MDAKYIVAIVGGPFFVALITILLLRFKLKFLVVCVLTAILLSLSSACIVLAVCENVKLNEAIGCPILIAFTVLEDVLTIIFIFLTKRLNLKVVIVLWSLSLASLVTATVLIVVGCDEDVCAVLEGGFFNSLLSLITVIFADLLK</sequence>
<feature type="transmembrane region" description="Helical" evidence="1">
    <location>
        <begin position="6"/>
        <end position="24"/>
    </location>
</feature>
<feature type="transmembrane region" description="Helical" evidence="1">
    <location>
        <begin position="64"/>
        <end position="85"/>
    </location>
</feature>
<feature type="transmembrane region" description="Helical" evidence="1">
    <location>
        <begin position="126"/>
        <end position="143"/>
    </location>
</feature>
<protein>
    <submittedName>
        <fullName evidence="3 4">Uncharacterized protein</fullName>
    </submittedName>
</protein>
<feature type="transmembrane region" description="Helical" evidence="1">
    <location>
        <begin position="92"/>
        <end position="114"/>
    </location>
</feature>